<dbReference type="Pfam" id="PF00356">
    <property type="entry name" value="LacI"/>
    <property type="match status" value="1"/>
</dbReference>
<proteinExistence type="inferred from homology"/>
<sequence length="352" mass="39240">MKKRVTIAEIAKKCNTSIGTVDRALNNRNGIHSETKEFILQTAKEMGYQTNPIAGALSRKKSIRLGIVYCENHADFYDYVTRGIEQAAKELQFYGVEVTQWKTTNISWEEQLALLESIDIKEYDGFAINSAGMKTDVMINRMVELGIPVLTFNTDAPATNRFCYIGTNARGAGNLAGELIGKLMGQEGKVAALGSFLATNSFIERFIGFYEVIQREYPNITLCPHSECFNDTQSAYHETLRVIKENSDIKALYITGSSGTVGAIEAMKELGRKDIILVGYDITKPTIQALKEGWCTAVLYQDPYFQGYQAVKVLAKHILEGFVPRIPLLTVDTKIVMKYNLEDCGNTSLFLS</sequence>
<evidence type="ECO:0000256" key="2">
    <source>
        <dbReference type="ARBA" id="ARBA00007639"/>
    </source>
</evidence>
<dbReference type="GO" id="GO:0030313">
    <property type="term" value="C:cell envelope"/>
    <property type="evidence" value="ECO:0007669"/>
    <property type="project" value="UniProtKB-SubCell"/>
</dbReference>
<dbReference type="Gene3D" id="1.10.260.40">
    <property type="entry name" value="lambda repressor-like DNA-binding domains"/>
    <property type="match status" value="1"/>
</dbReference>
<dbReference type="InterPro" id="IPR010982">
    <property type="entry name" value="Lambda_DNA-bd_dom_sf"/>
</dbReference>
<dbReference type="CDD" id="cd06307">
    <property type="entry name" value="PBP1_sugar_binding"/>
    <property type="match status" value="1"/>
</dbReference>
<gene>
    <name evidence="5" type="ORF">DHW61_06940</name>
</gene>
<dbReference type="InterPro" id="IPR025997">
    <property type="entry name" value="SBP_2_dom"/>
</dbReference>
<name>A0A3D2X695_9FIRM</name>
<organism evidence="5 6">
    <name type="scientific">Lachnoclostridium phytofermentans</name>
    <dbReference type="NCBI Taxonomy" id="66219"/>
    <lineage>
        <taxon>Bacteria</taxon>
        <taxon>Bacillati</taxon>
        <taxon>Bacillota</taxon>
        <taxon>Clostridia</taxon>
        <taxon>Lachnospirales</taxon>
        <taxon>Lachnospiraceae</taxon>
    </lineage>
</organism>
<evidence type="ECO:0000313" key="5">
    <source>
        <dbReference type="EMBL" id="HCL02143.1"/>
    </source>
</evidence>
<dbReference type="PROSITE" id="PS50932">
    <property type="entry name" value="HTH_LACI_2"/>
    <property type="match status" value="1"/>
</dbReference>
<comment type="caution">
    <text evidence="5">The sequence shown here is derived from an EMBL/GenBank/DDBJ whole genome shotgun (WGS) entry which is preliminary data.</text>
</comment>
<dbReference type="InterPro" id="IPR028082">
    <property type="entry name" value="Peripla_BP_I"/>
</dbReference>
<keyword evidence="3" id="KW-0732">Signal</keyword>
<dbReference type="PANTHER" id="PTHR46847:SF1">
    <property type="entry name" value="D-ALLOSE-BINDING PERIPLASMIC PROTEIN-RELATED"/>
    <property type="match status" value="1"/>
</dbReference>
<dbReference type="Pfam" id="PF13407">
    <property type="entry name" value="Peripla_BP_4"/>
    <property type="match status" value="1"/>
</dbReference>
<dbReference type="GO" id="GO:0030246">
    <property type="term" value="F:carbohydrate binding"/>
    <property type="evidence" value="ECO:0007669"/>
    <property type="project" value="UniProtKB-ARBA"/>
</dbReference>
<dbReference type="Gene3D" id="3.40.50.2300">
    <property type="match status" value="2"/>
</dbReference>
<dbReference type="GO" id="GO:0003677">
    <property type="term" value="F:DNA binding"/>
    <property type="evidence" value="ECO:0007669"/>
    <property type="project" value="InterPro"/>
</dbReference>
<evidence type="ECO:0000256" key="1">
    <source>
        <dbReference type="ARBA" id="ARBA00004196"/>
    </source>
</evidence>
<dbReference type="SUPFAM" id="SSF47413">
    <property type="entry name" value="lambda repressor-like DNA-binding domains"/>
    <property type="match status" value="1"/>
</dbReference>
<evidence type="ECO:0000256" key="3">
    <source>
        <dbReference type="ARBA" id="ARBA00022729"/>
    </source>
</evidence>
<dbReference type="PANTHER" id="PTHR46847">
    <property type="entry name" value="D-ALLOSE-BINDING PERIPLASMIC PROTEIN-RELATED"/>
    <property type="match status" value="1"/>
</dbReference>
<reference evidence="5 6" key="1">
    <citation type="journal article" date="2018" name="Nat. Biotechnol.">
        <title>A standardized bacterial taxonomy based on genome phylogeny substantially revises the tree of life.</title>
        <authorList>
            <person name="Parks D.H."/>
            <person name="Chuvochina M."/>
            <person name="Waite D.W."/>
            <person name="Rinke C."/>
            <person name="Skarshewski A."/>
            <person name="Chaumeil P.A."/>
            <person name="Hugenholtz P."/>
        </authorList>
    </citation>
    <scope>NUCLEOTIDE SEQUENCE [LARGE SCALE GENOMIC DNA]</scope>
    <source>
        <strain evidence="5">UBA11728</strain>
    </source>
</reference>
<dbReference type="AlphaFoldDB" id="A0A3D2X695"/>
<comment type="similarity">
    <text evidence="2">Belongs to the bacterial solute-binding protein 2 family.</text>
</comment>
<comment type="subcellular location">
    <subcellularLocation>
        <location evidence="1">Cell envelope</location>
    </subcellularLocation>
</comment>
<accession>A0A3D2X695</accession>
<dbReference type="InterPro" id="IPR000843">
    <property type="entry name" value="HTH_LacI"/>
</dbReference>
<dbReference type="EMBL" id="DPVV01000232">
    <property type="protein sequence ID" value="HCL02143.1"/>
    <property type="molecule type" value="Genomic_DNA"/>
</dbReference>
<dbReference type="SUPFAM" id="SSF53822">
    <property type="entry name" value="Periplasmic binding protein-like I"/>
    <property type="match status" value="1"/>
</dbReference>
<dbReference type="CDD" id="cd01392">
    <property type="entry name" value="HTH_LacI"/>
    <property type="match status" value="1"/>
</dbReference>
<dbReference type="Proteomes" id="UP000262969">
    <property type="component" value="Unassembled WGS sequence"/>
</dbReference>
<feature type="domain" description="HTH lacI-type" evidence="4">
    <location>
        <begin position="5"/>
        <end position="59"/>
    </location>
</feature>
<protein>
    <recommendedName>
        <fullName evidence="4">HTH lacI-type domain-containing protein</fullName>
    </recommendedName>
</protein>
<evidence type="ECO:0000259" key="4">
    <source>
        <dbReference type="PROSITE" id="PS50932"/>
    </source>
</evidence>
<evidence type="ECO:0000313" key="6">
    <source>
        <dbReference type="Proteomes" id="UP000262969"/>
    </source>
</evidence>
<dbReference type="SMART" id="SM00354">
    <property type="entry name" value="HTH_LACI"/>
    <property type="match status" value="1"/>
</dbReference>
<dbReference type="GO" id="GO:0006355">
    <property type="term" value="P:regulation of DNA-templated transcription"/>
    <property type="evidence" value="ECO:0007669"/>
    <property type="project" value="InterPro"/>
</dbReference>